<dbReference type="EMBL" id="JBHSXH010000005">
    <property type="protein sequence ID" value="MFC6823763.1"/>
    <property type="molecule type" value="Genomic_DNA"/>
</dbReference>
<dbReference type="NCBIfam" id="NF041908">
    <property type="entry name" value="HVO_2922"/>
    <property type="match status" value="1"/>
</dbReference>
<keyword evidence="3" id="KW-1185">Reference proteome</keyword>
<evidence type="ECO:0000259" key="1">
    <source>
        <dbReference type="Pfam" id="PF07411"/>
    </source>
</evidence>
<protein>
    <submittedName>
        <fullName evidence="2">HVO_2922 family protein</fullName>
    </submittedName>
</protein>
<gene>
    <name evidence="2" type="ORF">ACFQEV_01940</name>
</gene>
<sequence length="60" mass="6602">MATFEVFQDSAAEWRWRLVAPNGKIIADSGEGYQSKQGVERGIDSVKRNAGGADIQFVDE</sequence>
<dbReference type="InterPro" id="IPR036913">
    <property type="entry name" value="YegP-like_sf"/>
</dbReference>
<evidence type="ECO:0000313" key="2">
    <source>
        <dbReference type="EMBL" id="MFC6823763.1"/>
    </source>
</evidence>
<dbReference type="Gene3D" id="3.30.160.160">
    <property type="entry name" value="YegP-like"/>
    <property type="match status" value="1"/>
</dbReference>
<proteinExistence type="predicted"/>
<name>A0ABD5TT46_9EURY</name>
<dbReference type="SUPFAM" id="SSF160113">
    <property type="entry name" value="YegP-like"/>
    <property type="match status" value="1"/>
</dbReference>
<dbReference type="Proteomes" id="UP001596408">
    <property type="component" value="Unassembled WGS sequence"/>
</dbReference>
<evidence type="ECO:0000313" key="3">
    <source>
        <dbReference type="Proteomes" id="UP001596408"/>
    </source>
</evidence>
<dbReference type="InterPro" id="IPR010879">
    <property type="entry name" value="DUF1508"/>
</dbReference>
<reference evidence="2 3" key="1">
    <citation type="journal article" date="2019" name="Int. J. Syst. Evol. Microbiol.">
        <title>The Global Catalogue of Microorganisms (GCM) 10K type strain sequencing project: providing services to taxonomists for standard genome sequencing and annotation.</title>
        <authorList>
            <consortium name="The Broad Institute Genomics Platform"/>
            <consortium name="The Broad Institute Genome Sequencing Center for Infectious Disease"/>
            <person name="Wu L."/>
            <person name="Ma J."/>
        </authorList>
    </citation>
    <scope>NUCLEOTIDE SEQUENCE [LARGE SCALE GENOMIC DNA]</scope>
    <source>
        <strain evidence="2 3">YIM 94188</strain>
    </source>
</reference>
<comment type="caution">
    <text evidence="2">The sequence shown here is derived from an EMBL/GenBank/DDBJ whole genome shotgun (WGS) entry which is preliminary data.</text>
</comment>
<dbReference type="RefSeq" id="WP_379692241.1">
    <property type="nucleotide sequence ID" value="NZ_JBHSXH010000005.1"/>
</dbReference>
<accession>A0ABD5TT46</accession>
<dbReference type="Pfam" id="PF07411">
    <property type="entry name" value="DUF1508"/>
    <property type="match status" value="1"/>
</dbReference>
<feature type="domain" description="DUF1508" evidence="1">
    <location>
        <begin position="9"/>
        <end position="55"/>
    </location>
</feature>
<dbReference type="AlphaFoldDB" id="A0ABD5TT46"/>
<organism evidence="2 3">
    <name type="scientific">Halopelagius fulvigenes</name>
    <dbReference type="NCBI Taxonomy" id="1198324"/>
    <lineage>
        <taxon>Archaea</taxon>
        <taxon>Methanobacteriati</taxon>
        <taxon>Methanobacteriota</taxon>
        <taxon>Stenosarchaea group</taxon>
        <taxon>Halobacteria</taxon>
        <taxon>Halobacteriales</taxon>
        <taxon>Haloferacaceae</taxon>
    </lineage>
</organism>